<dbReference type="PANTHER" id="PTHR34220">
    <property type="entry name" value="SENSOR HISTIDINE KINASE YPDA"/>
    <property type="match status" value="1"/>
</dbReference>
<dbReference type="InterPro" id="IPR050640">
    <property type="entry name" value="Bact_2-comp_sensor_kinase"/>
</dbReference>
<keyword evidence="1" id="KW-0472">Membrane</keyword>
<name>A0ABR7MCM8_9BACT</name>
<feature type="transmembrane region" description="Helical" evidence="1">
    <location>
        <begin position="42"/>
        <end position="67"/>
    </location>
</feature>
<feature type="transmembrane region" description="Helical" evidence="1">
    <location>
        <begin position="88"/>
        <end position="106"/>
    </location>
</feature>
<evidence type="ECO:0000259" key="2">
    <source>
        <dbReference type="Pfam" id="PF06580"/>
    </source>
</evidence>
<organism evidence="3 4">
    <name type="scientific">Flavihumibacter stibioxidans</name>
    <dbReference type="NCBI Taxonomy" id="1834163"/>
    <lineage>
        <taxon>Bacteria</taxon>
        <taxon>Pseudomonadati</taxon>
        <taxon>Bacteroidota</taxon>
        <taxon>Chitinophagia</taxon>
        <taxon>Chitinophagales</taxon>
        <taxon>Chitinophagaceae</taxon>
        <taxon>Flavihumibacter</taxon>
    </lineage>
</organism>
<evidence type="ECO:0000256" key="1">
    <source>
        <dbReference type="SAM" id="Phobius"/>
    </source>
</evidence>
<proteinExistence type="predicted"/>
<feature type="transmembrane region" description="Helical" evidence="1">
    <location>
        <begin position="126"/>
        <end position="146"/>
    </location>
</feature>
<feature type="transmembrane region" description="Helical" evidence="1">
    <location>
        <begin position="12"/>
        <end position="36"/>
    </location>
</feature>
<protein>
    <recommendedName>
        <fullName evidence="2">Signal transduction histidine kinase internal region domain-containing protein</fullName>
    </recommendedName>
</protein>
<dbReference type="InterPro" id="IPR010559">
    <property type="entry name" value="Sig_transdc_His_kin_internal"/>
</dbReference>
<evidence type="ECO:0000313" key="4">
    <source>
        <dbReference type="Proteomes" id="UP000765802"/>
    </source>
</evidence>
<gene>
    <name evidence="3" type="ORF">BC349_17135</name>
</gene>
<keyword evidence="1" id="KW-0812">Transmembrane</keyword>
<sequence length="351" mass="40820">MIDKGNIRTGKLPVFKFAVLLIMVISILYTSIFAWINNNVQLLPLTIDIFLTFAIEFTIASMVYGIITLVNQWLPPVIIRWWRYPLELALIMVLSFWVLHTIHLLVRDDMYQLSAENEAIDYRMFITVNMAGSFFIYSLISSMTLYQVMLDKSKQAEKLQKEYAQVRLQALKSQVNPHFLFNSLSVLSSLVHLSPETSERFIIQLSKAYRYILEQKNTDLVTLKDELDFLDAFYYLLQIRFEKKIILEKQIGSEMLDWLLPPFTLQLLVENAVKHNKMSAARPLVIRIMVSEEMILVVNNRNRREETVDSTGIGLDNIKKRVSYLTDHKVVVWEDSTAFRVGVPLLKSKQS</sequence>
<comment type="caution">
    <text evidence="3">The sequence shown here is derived from an EMBL/GenBank/DDBJ whole genome shotgun (WGS) entry which is preliminary data.</text>
</comment>
<evidence type="ECO:0000313" key="3">
    <source>
        <dbReference type="EMBL" id="MBC6492785.1"/>
    </source>
</evidence>
<feature type="domain" description="Signal transduction histidine kinase internal region" evidence="2">
    <location>
        <begin position="167"/>
        <end position="244"/>
    </location>
</feature>
<dbReference type="Proteomes" id="UP000765802">
    <property type="component" value="Unassembled WGS sequence"/>
</dbReference>
<dbReference type="Pfam" id="PF06580">
    <property type="entry name" value="His_kinase"/>
    <property type="match status" value="1"/>
</dbReference>
<dbReference type="EMBL" id="MBUA01000029">
    <property type="protein sequence ID" value="MBC6492785.1"/>
    <property type="molecule type" value="Genomic_DNA"/>
</dbReference>
<accession>A0ABR7MCM8</accession>
<reference evidence="3 4" key="1">
    <citation type="submission" date="2016-07" db="EMBL/GenBank/DDBJ databases">
        <title>Genome analysis of Flavihumibacter stibioxidans YS-17.</title>
        <authorList>
            <person name="Shi K."/>
            <person name="Han Y."/>
            <person name="Wang G."/>
        </authorList>
    </citation>
    <scope>NUCLEOTIDE SEQUENCE [LARGE SCALE GENOMIC DNA]</scope>
    <source>
        <strain evidence="3 4">YS-17</strain>
    </source>
</reference>
<keyword evidence="4" id="KW-1185">Reference proteome</keyword>
<keyword evidence="1" id="KW-1133">Transmembrane helix</keyword>
<dbReference type="RefSeq" id="WP_187258104.1">
    <property type="nucleotide sequence ID" value="NZ_JBHULF010000019.1"/>
</dbReference>
<dbReference type="PANTHER" id="PTHR34220:SF7">
    <property type="entry name" value="SENSOR HISTIDINE KINASE YPDA"/>
    <property type="match status" value="1"/>
</dbReference>